<feature type="transmembrane region" description="Helical" evidence="1">
    <location>
        <begin position="57"/>
        <end position="78"/>
    </location>
</feature>
<evidence type="ECO:0000256" key="1">
    <source>
        <dbReference type="SAM" id="Phobius"/>
    </source>
</evidence>
<name>A0A2T0VHC2_9MICO</name>
<feature type="transmembrane region" description="Helical" evidence="1">
    <location>
        <begin position="175"/>
        <end position="195"/>
    </location>
</feature>
<dbReference type="OrthoDB" id="3261041at2"/>
<dbReference type="EMBL" id="PVTL01000002">
    <property type="protein sequence ID" value="PRY69473.1"/>
    <property type="molecule type" value="Genomic_DNA"/>
</dbReference>
<feature type="transmembrane region" description="Helical" evidence="1">
    <location>
        <begin position="333"/>
        <end position="350"/>
    </location>
</feature>
<organism evidence="2 3">
    <name type="scientific">Glaciihabitans tibetensis</name>
    <dbReference type="NCBI Taxonomy" id="1266600"/>
    <lineage>
        <taxon>Bacteria</taxon>
        <taxon>Bacillati</taxon>
        <taxon>Actinomycetota</taxon>
        <taxon>Actinomycetes</taxon>
        <taxon>Micrococcales</taxon>
        <taxon>Microbacteriaceae</taxon>
        <taxon>Glaciihabitans</taxon>
    </lineage>
</organism>
<feature type="transmembrane region" description="Helical" evidence="1">
    <location>
        <begin position="306"/>
        <end position="326"/>
    </location>
</feature>
<keyword evidence="1" id="KW-0472">Membrane</keyword>
<evidence type="ECO:0000313" key="3">
    <source>
        <dbReference type="Proteomes" id="UP000237983"/>
    </source>
</evidence>
<proteinExistence type="predicted"/>
<feature type="transmembrane region" description="Helical" evidence="1">
    <location>
        <begin position="215"/>
        <end position="234"/>
    </location>
</feature>
<feature type="transmembrane region" description="Helical" evidence="1">
    <location>
        <begin position="139"/>
        <end position="168"/>
    </location>
</feature>
<feature type="transmembrane region" description="Helical" evidence="1">
    <location>
        <begin position="410"/>
        <end position="432"/>
    </location>
</feature>
<keyword evidence="3" id="KW-1185">Reference proteome</keyword>
<keyword evidence="1" id="KW-1133">Transmembrane helix</keyword>
<sequence length="527" mass="53990">MVAQLLRLRLSFASNALRRTPAQLARRAAAVVIGLAVAVALAIYMGNLNAVGVDVAAPILTVLGSAVCAGFVLTPVVYGRPEALDPRSFSLMGVDAKRLSPGLALAALVSVPALALAIVAFAQVATWNRESTGSASTTFFAVAGALLITVGGVLGARVVSALVSFVVARRRSREFSTLAVLVVLVAVSPVVVAVVRLRSTRDLADLLTEASSVLGWTPLGAAWAAPAAAAAGSTGEAVAKLLIALVSVALLGAAWHALVARMLVTAPGTVAGRPRHGLGWFGRFPGTPAWAVAARTLSYWGRDPRYAVSLAIIPIVPVVLVLPLLFAGVPAGILALIPVPVAALLLGWTLHNDVAYDNTAIWLHITSGIRGAADRFGRAIPTLVVGIPFIAVGALASAHVYGDRSVLPSLFGVGFGILFTGVGVSSIVSARFPYPVAAPGSSAFTSPQTSGSSSPVSQTLSFAAILALCGPALYFAGRGLFEGGDWPSLALSTGIGGGLFVLLVGVFLGGWIFERRSTDLFAFSVRN</sequence>
<protein>
    <submittedName>
        <fullName evidence="2">ABC-2 type transport system permease protein</fullName>
    </submittedName>
</protein>
<feature type="transmembrane region" description="Helical" evidence="1">
    <location>
        <begin position="459"/>
        <end position="477"/>
    </location>
</feature>
<feature type="transmembrane region" description="Helical" evidence="1">
    <location>
        <begin position="241"/>
        <end position="264"/>
    </location>
</feature>
<feature type="transmembrane region" description="Helical" evidence="1">
    <location>
        <begin position="99"/>
        <end position="127"/>
    </location>
</feature>
<keyword evidence="1" id="KW-0812">Transmembrane</keyword>
<feature type="transmembrane region" description="Helical" evidence="1">
    <location>
        <begin position="379"/>
        <end position="398"/>
    </location>
</feature>
<feature type="transmembrane region" description="Helical" evidence="1">
    <location>
        <begin position="28"/>
        <end position="45"/>
    </location>
</feature>
<dbReference type="Proteomes" id="UP000237983">
    <property type="component" value="Unassembled WGS sequence"/>
</dbReference>
<accession>A0A2T0VHC2</accession>
<comment type="caution">
    <text evidence="2">The sequence shown here is derived from an EMBL/GenBank/DDBJ whole genome shotgun (WGS) entry which is preliminary data.</text>
</comment>
<dbReference type="RefSeq" id="WP_106210292.1">
    <property type="nucleotide sequence ID" value="NZ_PVTL01000002.1"/>
</dbReference>
<feature type="transmembrane region" description="Helical" evidence="1">
    <location>
        <begin position="489"/>
        <end position="513"/>
    </location>
</feature>
<dbReference type="AlphaFoldDB" id="A0A2T0VHC2"/>
<evidence type="ECO:0000313" key="2">
    <source>
        <dbReference type="EMBL" id="PRY69473.1"/>
    </source>
</evidence>
<reference evidence="2 3" key="1">
    <citation type="submission" date="2018-03" db="EMBL/GenBank/DDBJ databases">
        <title>Genomic Encyclopedia of Type Strains, Phase III (KMG-III): the genomes of soil and plant-associated and newly described type strains.</title>
        <authorList>
            <person name="Whitman W."/>
        </authorList>
    </citation>
    <scope>NUCLEOTIDE SEQUENCE [LARGE SCALE GENOMIC DNA]</scope>
    <source>
        <strain evidence="2 3">CGMCC 1.12484</strain>
    </source>
</reference>
<gene>
    <name evidence="2" type="ORF">B0I08_102147</name>
</gene>